<accession>G5A8C5</accession>
<proteinExistence type="predicted"/>
<feature type="transmembrane region" description="Helical" evidence="1">
    <location>
        <begin position="100"/>
        <end position="119"/>
    </location>
</feature>
<feature type="transmembrane region" description="Helical" evidence="1">
    <location>
        <begin position="32"/>
        <end position="54"/>
    </location>
</feature>
<dbReference type="KEGG" id="psoj:PHYSODRAFT_526658"/>
<evidence type="ECO:0000313" key="2">
    <source>
        <dbReference type="EMBL" id="EGZ08151.1"/>
    </source>
</evidence>
<keyword evidence="3" id="KW-1185">Reference proteome</keyword>
<dbReference type="RefSeq" id="XP_009536323.1">
    <property type="nucleotide sequence ID" value="XM_009538028.1"/>
</dbReference>
<feature type="transmembrane region" description="Helical" evidence="1">
    <location>
        <begin position="66"/>
        <end position="88"/>
    </location>
</feature>
<dbReference type="Proteomes" id="UP000002640">
    <property type="component" value="Unassembled WGS sequence"/>
</dbReference>
<dbReference type="EMBL" id="JH159161">
    <property type="protein sequence ID" value="EGZ08151.1"/>
    <property type="molecule type" value="Genomic_DNA"/>
</dbReference>
<reference evidence="2 3" key="1">
    <citation type="journal article" date="2006" name="Science">
        <title>Phytophthora genome sequences uncover evolutionary origins and mechanisms of pathogenesis.</title>
        <authorList>
            <person name="Tyler B.M."/>
            <person name="Tripathy S."/>
            <person name="Zhang X."/>
            <person name="Dehal P."/>
            <person name="Jiang R.H."/>
            <person name="Aerts A."/>
            <person name="Arredondo F.D."/>
            <person name="Baxter L."/>
            <person name="Bensasson D."/>
            <person name="Beynon J.L."/>
            <person name="Chapman J."/>
            <person name="Damasceno C.M."/>
            <person name="Dorrance A.E."/>
            <person name="Dou D."/>
            <person name="Dickerman A.W."/>
            <person name="Dubchak I.L."/>
            <person name="Garbelotto M."/>
            <person name="Gijzen M."/>
            <person name="Gordon S.G."/>
            <person name="Govers F."/>
            <person name="Grunwald N.J."/>
            <person name="Huang W."/>
            <person name="Ivors K.L."/>
            <person name="Jones R.W."/>
            <person name="Kamoun S."/>
            <person name="Krampis K."/>
            <person name="Lamour K.H."/>
            <person name="Lee M.K."/>
            <person name="McDonald W.H."/>
            <person name="Medina M."/>
            <person name="Meijer H.J."/>
            <person name="Nordberg E.K."/>
            <person name="Maclean D.J."/>
            <person name="Ospina-Giraldo M.D."/>
            <person name="Morris P.F."/>
            <person name="Phuntumart V."/>
            <person name="Putnam N.H."/>
            <person name="Rash S."/>
            <person name="Rose J.K."/>
            <person name="Sakihama Y."/>
            <person name="Salamov A.A."/>
            <person name="Savidor A."/>
            <person name="Scheuring C.F."/>
            <person name="Smith B.M."/>
            <person name="Sobral B.W."/>
            <person name="Terry A."/>
            <person name="Torto-Alalibo T.A."/>
            <person name="Win J."/>
            <person name="Xu Z."/>
            <person name="Zhang H."/>
            <person name="Grigoriev I.V."/>
            <person name="Rokhsar D.S."/>
            <person name="Boore J.L."/>
        </authorList>
    </citation>
    <scope>NUCLEOTIDE SEQUENCE [LARGE SCALE GENOMIC DNA]</scope>
    <source>
        <strain evidence="2 3">P6497</strain>
    </source>
</reference>
<dbReference type="AlphaFoldDB" id="G5A8C5"/>
<feature type="transmembrane region" description="Helical" evidence="1">
    <location>
        <begin position="244"/>
        <end position="269"/>
    </location>
</feature>
<keyword evidence="1" id="KW-0812">Transmembrane</keyword>
<keyword evidence="1" id="KW-1133">Transmembrane helix</keyword>
<name>G5A8C5_PHYSP</name>
<gene>
    <name evidence="2" type="ORF">PHYSODRAFT_526658</name>
</gene>
<evidence type="ECO:0000256" key="1">
    <source>
        <dbReference type="SAM" id="Phobius"/>
    </source>
</evidence>
<dbReference type="GeneID" id="20661037"/>
<sequence length="369" mass="42364">MHKLIPSIVATAAATSFKIACAKPVGFPLPFQLVFEIPVWFPTLISCFLVFFGQDLWRDRTLLKEVVTTVVVMHCQILLTVVYPVYLYGYTSIGPSQQKYYVILLPIIKILAKNLISSALGTRYDLLPQIMIFNVDVFNALYVSNSMENSNSVTTTLLMVLIDLVQALISLSDITHLITPVNQLRHKLPRDHPLKEACFVDIALQIVKENPKVQTQLSKRRYTTALGRQVFVERTARVLFTTEFVILVEYTEVIVPIIYCIYTAAMFYLPNREYYPLLKDIDEAGLRSKIMDVLIYVMVELVSLLVIGYVIQHKLRISMLQVLSFGLDKSWRMVQSNLHLWIFFTVESSIEHSGKCMHVLRQIPVEQRR</sequence>
<keyword evidence="1" id="KW-0472">Membrane</keyword>
<dbReference type="InParanoid" id="G5A8C5"/>
<feature type="transmembrane region" description="Helical" evidence="1">
    <location>
        <begin position="293"/>
        <end position="311"/>
    </location>
</feature>
<organism evidence="2 3">
    <name type="scientific">Phytophthora sojae (strain P6497)</name>
    <name type="common">Soybean stem and root rot agent</name>
    <name type="synonym">Phytophthora megasperma f. sp. glycines</name>
    <dbReference type="NCBI Taxonomy" id="1094619"/>
    <lineage>
        <taxon>Eukaryota</taxon>
        <taxon>Sar</taxon>
        <taxon>Stramenopiles</taxon>
        <taxon>Oomycota</taxon>
        <taxon>Peronosporomycetes</taxon>
        <taxon>Peronosporales</taxon>
        <taxon>Peronosporaceae</taxon>
        <taxon>Phytophthora</taxon>
    </lineage>
</organism>
<protein>
    <submittedName>
        <fullName evidence="2">Uncharacterized protein</fullName>
    </submittedName>
</protein>
<evidence type="ECO:0000313" key="3">
    <source>
        <dbReference type="Proteomes" id="UP000002640"/>
    </source>
</evidence>